<keyword evidence="1" id="KW-0472">Membrane</keyword>
<keyword evidence="1" id="KW-1133">Transmembrane helix</keyword>
<protein>
    <submittedName>
        <fullName evidence="2">Uncharacterized protein</fullName>
    </submittedName>
</protein>
<feature type="transmembrane region" description="Helical" evidence="1">
    <location>
        <begin position="6"/>
        <end position="22"/>
    </location>
</feature>
<proteinExistence type="predicted"/>
<name>A0A0L8FI19_OCTBM</name>
<gene>
    <name evidence="2" type="ORF">OCBIM_22019574mg</name>
</gene>
<reference evidence="2" key="1">
    <citation type="submission" date="2015-07" db="EMBL/GenBank/DDBJ databases">
        <title>MeaNS - Measles Nucleotide Surveillance Program.</title>
        <authorList>
            <person name="Tran T."/>
            <person name="Druce J."/>
        </authorList>
    </citation>
    <scope>NUCLEOTIDE SEQUENCE</scope>
    <source>
        <strain evidence="2">UCB-OBI-ISO-001</strain>
        <tissue evidence="2">Gonad</tissue>
    </source>
</reference>
<dbReference type="AlphaFoldDB" id="A0A0L8FI19"/>
<evidence type="ECO:0000313" key="2">
    <source>
        <dbReference type="EMBL" id="KOF63315.1"/>
    </source>
</evidence>
<evidence type="ECO:0000256" key="1">
    <source>
        <dbReference type="SAM" id="Phobius"/>
    </source>
</evidence>
<keyword evidence="1" id="KW-0812">Transmembrane</keyword>
<organism evidence="2">
    <name type="scientific">Octopus bimaculoides</name>
    <name type="common">California two-spotted octopus</name>
    <dbReference type="NCBI Taxonomy" id="37653"/>
    <lineage>
        <taxon>Eukaryota</taxon>
        <taxon>Metazoa</taxon>
        <taxon>Spiralia</taxon>
        <taxon>Lophotrochozoa</taxon>
        <taxon>Mollusca</taxon>
        <taxon>Cephalopoda</taxon>
        <taxon>Coleoidea</taxon>
        <taxon>Octopodiformes</taxon>
        <taxon>Octopoda</taxon>
        <taxon>Incirrata</taxon>
        <taxon>Octopodidae</taxon>
        <taxon>Octopus</taxon>
    </lineage>
</organism>
<dbReference type="EMBL" id="KQ431207">
    <property type="protein sequence ID" value="KOF63315.1"/>
    <property type="molecule type" value="Genomic_DNA"/>
</dbReference>
<sequence length="52" mass="5920">MTEGGLSLYLYSTLNVCMIYYFRMNTTVKLAFPGVFPLGIYAKYDAQIDVLN</sequence>
<accession>A0A0L8FI19</accession>